<proteinExistence type="inferred from homology"/>
<comment type="subcellular location">
    <subcellularLocation>
        <location evidence="1">Mitochondrion inner membrane</location>
        <topology evidence="1">Single-pass membrane protein</topology>
    </subcellularLocation>
</comment>
<evidence type="ECO:0000313" key="13">
    <source>
        <dbReference type="EMBL" id="KDP24462.1"/>
    </source>
</evidence>
<keyword evidence="10" id="KW-0472">Membrane</keyword>
<dbReference type="InterPro" id="IPR037730">
    <property type="entry name" value="IMP2"/>
</dbReference>
<dbReference type="STRING" id="180498.A0A067JKP4"/>
<dbReference type="PANTHER" id="PTHR46041">
    <property type="entry name" value="MITOCHONDRIAL INNER MEMBRANE PROTEASE SUBUNIT 2"/>
    <property type="match status" value="1"/>
</dbReference>
<dbReference type="MEROPS" id="S26.002"/>
<dbReference type="InterPro" id="IPR036286">
    <property type="entry name" value="LexA/Signal_pep-like_sf"/>
</dbReference>
<keyword evidence="8" id="KW-1133">Transmembrane helix</keyword>
<accession>A0A067JKP4</accession>
<keyword evidence="7" id="KW-0378">Hydrolase</keyword>
<comment type="similarity">
    <text evidence="2">Belongs to the peptidase S26 family. IMP2 subfamily.</text>
</comment>
<sequence>MGSQNILWRLAKNCFTVGIIGLTVADRYASIVPVRGNSMSPTLNPGTSTFWGSLTDDRVLVEKFCLRKYEFSHGDVVVFRSPNNHKEKLVKRIIGLPGEWIGTIHSNDVVKIPEGHCWVEGDNWHCSADSKSFGPIPLGLINGRVTHIVWPPQRINKVQTRMPQERLSSF</sequence>
<dbReference type="InterPro" id="IPR019533">
    <property type="entry name" value="Peptidase_S26"/>
</dbReference>
<keyword evidence="14" id="KW-1185">Reference proteome</keyword>
<reference evidence="13 14" key="1">
    <citation type="journal article" date="2014" name="PLoS ONE">
        <title>Global Analysis of Gene Expression Profiles in Physic Nut (Jatropha curcas L.) Seedlings Exposed to Salt Stress.</title>
        <authorList>
            <person name="Zhang L."/>
            <person name="Zhang C."/>
            <person name="Wu P."/>
            <person name="Chen Y."/>
            <person name="Li M."/>
            <person name="Jiang H."/>
            <person name="Wu G."/>
        </authorList>
    </citation>
    <scope>NUCLEOTIDE SEQUENCE [LARGE SCALE GENOMIC DNA]</scope>
    <source>
        <strain evidence="14">cv. GZQX0401</strain>
        <tissue evidence="13">Young leaves</tissue>
    </source>
</reference>
<dbReference type="InterPro" id="IPR000223">
    <property type="entry name" value="Pept_S26A_signal_pept_1"/>
</dbReference>
<evidence type="ECO:0000256" key="10">
    <source>
        <dbReference type="ARBA" id="ARBA00023136"/>
    </source>
</evidence>
<dbReference type="AlphaFoldDB" id="A0A067JKP4"/>
<dbReference type="KEGG" id="jcu:105646606"/>
<evidence type="ECO:0000256" key="7">
    <source>
        <dbReference type="ARBA" id="ARBA00022801"/>
    </source>
</evidence>
<name>A0A067JKP4_JATCU</name>
<feature type="domain" description="Peptidase S26" evidence="12">
    <location>
        <begin position="8"/>
        <end position="101"/>
    </location>
</feature>
<dbReference type="GO" id="GO:0006465">
    <property type="term" value="P:signal peptide processing"/>
    <property type="evidence" value="ECO:0007669"/>
    <property type="project" value="InterPro"/>
</dbReference>
<evidence type="ECO:0000313" key="14">
    <source>
        <dbReference type="Proteomes" id="UP000027138"/>
    </source>
</evidence>
<organism evidence="13 14">
    <name type="scientific">Jatropha curcas</name>
    <name type="common">Barbados nut</name>
    <dbReference type="NCBI Taxonomy" id="180498"/>
    <lineage>
        <taxon>Eukaryota</taxon>
        <taxon>Viridiplantae</taxon>
        <taxon>Streptophyta</taxon>
        <taxon>Embryophyta</taxon>
        <taxon>Tracheophyta</taxon>
        <taxon>Spermatophyta</taxon>
        <taxon>Magnoliopsida</taxon>
        <taxon>eudicotyledons</taxon>
        <taxon>Gunneridae</taxon>
        <taxon>Pentapetalae</taxon>
        <taxon>rosids</taxon>
        <taxon>fabids</taxon>
        <taxon>Malpighiales</taxon>
        <taxon>Euphorbiaceae</taxon>
        <taxon>Crotonoideae</taxon>
        <taxon>Jatropheae</taxon>
        <taxon>Jatropha</taxon>
    </lineage>
</organism>
<keyword evidence="6" id="KW-0999">Mitochondrion inner membrane</keyword>
<evidence type="ECO:0000256" key="2">
    <source>
        <dbReference type="ARBA" id="ARBA00007066"/>
    </source>
</evidence>
<evidence type="ECO:0000256" key="11">
    <source>
        <dbReference type="PIRSR" id="PIRSR600223-1"/>
    </source>
</evidence>
<feature type="active site" evidence="11">
    <location>
        <position position="91"/>
    </location>
</feature>
<protein>
    <recommendedName>
        <fullName evidence="3">Mitochondrial inner membrane protease subunit 2</fullName>
    </recommendedName>
</protein>
<keyword evidence="4" id="KW-0645">Protease</keyword>
<dbReference type="SUPFAM" id="SSF51306">
    <property type="entry name" value="LexA/Signal peptidase"/>
    <property type="match status" value="1"/>
</dbReference>
<evidence type="ECO:0000256" key="1">
    <source>
        <dbReference type="ARBA" id="ARBA00004434"/>
    </source>
</evidence>
<feature type="domain" description="Peptidase S26" evidence="12">
    <location>
        <begin position="110"/>
        <end position="150"/>
    </location>
</feature>
<evidence type="ECO:0000259" key="12">
    <source>
        <dbReference type="Pfam" id="PF10502"/>
    </source>
</evidence>
<dbReference type="Gene3D" id="2.10.109.10">
    <property type="entry name" value="Umud Fragment, subunit A"/>
    <property type="match status" value="1"/>
</dbReference>
<evidence type="ECO:0000256" key="5">
    <source>
        <dbReference type="ARBA" id="ARBA00022692"/>
    </source>
</evidence>
<gene>
    <name evidence="13" type="ORF">JCGZ_25026</name>
</gene>
<dbReference type="OrthoDB" id="9996127at2759"/>
<dbReference type="PRINTS" id="PR00727">
    <property type="entry name" value="LEADERPTASE"/>
</dbReference>
<dbReference type="EMBL" id="KK915111">
    <property type="protein sequence ID" value="KDP24462.1"/>
    <property type="molecule type" value="Genomic_DNA"/>
</dbReference>
<dbReference type="PANTHER" id="PTHR46041:SF2">
    <property type="entry name" value="MITOCHONDRIAL INNER MEMBRANE PROTEASE SUBUNIT 2"/>
    <property type="match status" value="1"/>
</dbReference>
<dbReference type="FunFam" id="2.10.109.10:FF:000005">
    <property type="entry name" value="Mitochondrial inner membrane protease subunit"/>
    <property type="match status" value="1"/>
</dbReference>
<dbReference type="GO" id="GO:0004252">
    <property type="term" value="F:serine-type endopeptidase activity"/>
    <property type="evidence" value="ECO:0007669"/>
    <property type="project" value="InterPro"/>
</dbReference>
<dbReference type="GO" id="GO:0006627">
    <property type="term" value="P:protein processing involved in protein targeting to mitochondrion"/>
    <property type="evidence" value="ECO:0007669"/>
    <property type="project" value="InterPro"/>
</dbReference>
<dbReference type="GO" id="GO:0042720">
    <property type="term" value="C:mitochondrial inner membrane peptidase complex"/>
    <property type="evidence" value="ECO:0007669"/>
    <property type="project" value="InterPro"/>
</dbReference>
<dbReference type="CDD" id="cd06530">
    <property type="entry name" value="S26_SPase_I"/>
    <property type="match status" value="1"/>
</dbReference>
<evidence type="ECO:0000256" key="3">
    <source>
        <dbReference type="ARBA" id="ARBA00013650"/>
    </source>
</evidence>
<keyword evidence="9" id="KW-0496">Mitochondrion</keyword>
<evidence type="ECO:0000256" key="9">
    <source>
        <dbReference type="ARBA" id="ARBA00023128"/>
    </source>
</evidence>
<dbReference type="Proteomes" id="UP000027138">
    <property type="component" value="Unassembled WGS sequence"/>
</dbReference>
<feature type="active site" evidence="11">
    <location>
        <position position="38"/>
    </location>
</feature>
<evidence type="ECO:0000256" key="4">
    <source>
        <dbReference type="ARBA" id="ARBA00022670"/>
    </source>
</evidence>
<evidence type="ECO:0000256" key="6">
    <source>
        <dbReference type="ARBA" id="ARBA00022792"/>
    </source>
</evidence>
<keyword evidence="5" id="KW-0812">Transmembrane</keyword>
<dbReference type="Pfam" id="PF10502">
    <property type="entry name" value="Peptidase_S26"/>
    <property type="match status" value="2"/>
</dbReference>
<evidence type="ECO:0000256" key="8">
    <source>
        <dbReference type="ARBA" id="ARBA00022989"/>
    </source>
</evidence>
<dbReference type="NCBIfam" id="TIGR02227">
    <property type="entry name" value="sigpep_I_bact"/>
    <property type="match status" value="1"/>
</dbReference>